<comment type="similarity">
    <text evidence="2 8">Belongs to the major facilitator superfamily. Proton-dependent oligopeptide transporter (POT/PTR) (TC 2.A.17) family.</text>
</comment>
<feature type="domain" description="CCHC-type" evidence="11">
    <location>
        <begin position="297"/>
        <end position="313"/>
    </location>
</feature>
<dbReference type="Pfam" id="PF22936">
    <property type="entry name" value="Pol_BBD"/>
    <property type="match status" value="1"/>
</dbReference>
<dbReference type="Proteomes" id="UP000585474">
    <property type="component" value="Unassembled WGS sequence"/>
</dbReference>
<dbReference type="GO" id="GO:0003676">
    <property type="term" value="F:nucleic acid binding"/>
    <property type="evidence" value="ECO:0007669"/>
    <property type="project" value="InterPro"/>
</dbReference>
<evidence type="ECO:0000256" key="1">
    <source>
        <dbReference type="ARBA" id="ARBA00004141"/>
    </source>
</evidence>
<dbReference type="PROSITE" id="PS50158">
    <property type="entry name" value="ZF_CCHC"/>
    <property type="match status" value="1"/>
</dbReference>
<dbReference type="InterPro" id="IPR001878">
    <property type="entry name" value="Znf_CCHC"/>
</dbReference>
<evidence type="ECO:0000256" key="10">
    <source>
        <dbReference type="SAM" id="Phobius"/>
    </source>
</evidence>
<evidence type="ECO:0000259" key="11">
    <source>
        <dbReference type="PROSITE" id="PS50158"/>
    </source>
</evidence>
<dbReference type="Pfam" id="PF00854">
    <property type="entry name" value="PTR2"/>
    <property type="match status" value="1"/>
</dbReference>
<evidence type="ECO:0000256" key="6">
    <source>
        <dbReference type="ARBA" id="ARBA00044504"/>
    </source>
</evidence>
<evidence type="ECO:0000256" key="8">
    <source>
        <dbReference type="RuleBase" id="RU003755"/>
    </source>
</evidence>
<feature type="transmembrane region" description="Helical" evidence="10">
    <location>
        <begin position="871"/>
        <end position="898"/>
    </location>
</feature>
<keyword evidence="7" id="KW-0479">Metal-binding</keyword>
<organism evidence="12 13">
    <name type="scientific">Actinidia rufa</name>
    <dbReference type="NCBI Taxonomy" id="165716"/>
    <lineage>
        <taxon>Eukaryota</taxon>
        <taxon>Viridiplantae</taxon>
        <taxon>Streptophyta</taxon>
        <taxon>Embryophyta</taxon>
        <taxon>Tracheophyta</taxon>
        <taxon>Spermatophyta</taxon>
        <taxon>Magnoliopsida</taxon>
        <taxon>eudicotyledons</taxon>
        <taxon>Gunneridae</taxon>
        <taxon>Pentapetalae</taxon>
        <taxon>asterids</taxon>
        <taxon>Ericales</taxon>
        <taxon>Actinidiaceae</taxon>
        <taxon>Actinidia</taxon>
    </lineage>
</organism>
<dbReference type="EMBL" id="BJWL01000028">
    <property type="protein sequence ID" value="GFZ19598.1"/>
    <property type="molecule type" value="Genomic_DNA"/>
</dbReference>
<comment type="caution">
    <text evidence="12">The sequence shown here is derived from an EMBL/GenBank/DDBJ whole genome shotgun (WGS) entry which is preliminary data.</text>
</comment>
<feature type="transmembrane region" description="Helical" evidence="10">
    <location>
        <begin position="828"/>
        <end position="851"/>
    </location>
</feature>
<dbReference type="Gene3D" id="1.20.1250.20">
    <property type="entry name" value="MFS general substrate transporter like domains"/>
    <property type="match status" value="2"/>
</dbReference>
<keyword evidence="7" id="KW-0863">Zinc-finger</keyword>
<evidence type="ECO:0000313" key="13">
    <source>
        <dbReference type="Proteomes" id="UP000585474"/>
    </source>
</evidence>
<feature type="transmembrane region" description="Helical" evidence="10">
    <location>
        <begin position="910"/>
        <end position="934"/>
    </location>
</feature>
<keyword evidence="13" id="KW-1185">Reference proteome</keyword>
<sequence length="987" mass="109860">MLCERLAYYGMSSNLVLYFKHQLNQSSATASKNQSDWSGTCYITPLIGAFLADAYLGRYWTIACFSIIYVISLGAGDSEPRTKFGCPRKCSKLIFDCTRLFLTSIWRPNRVGNGVRTRPHVPFEDRRVRSVSATRSGRSYGLRRARGRTHAPARAEEESAHAPTPLYARSRAKGSCPRACTRQVEAGHARTRRTRGEEVTRQLEEMYQAKTSRNKALLMRRLVNLKLQSLIASEFLARESWETLVVSLSNSALNGKLTTSPSLRGKQEKKGRGQGKGHHRGTEKGRWRSQARGHTVRCFYCDQEGHIKRDCPKYKAQDQSSDTTATTVMAVDESEVLLAASDDEKSDWVLDSDSAYHLCRDKEVFSTYAACEGRIWMANNTSSRVVGRGLVRFCMADGRSVTLTEGELLSDMDPVVLARRMDKGNNRCTKVRKASTGVLRGSGVVQECREMLWDIGGVLSQLCVQGRRDGATITRNVMYFATHPGGGCGHPSGGGGARHLGEKSYGGARSKAVKKNNLKTSDYPPGMTLLTLSASVPGLKPTCYGKDDCNPTHTQSAICFLALYLIALGTGGIKPCVSSYGADQFDDADEAEKKHKASFFNWFYFSINIGALIAISVLVWIQENVGWGWGFGIPAVAMAIAILSFFYGTRLYRNQKPGGSALTRMCQVVVASVRKYRVEVPEDKSLLFETADAESAIKGSRKLDHTKDLSFFDKAAVDIPSDHNRSSVGRWRLCSVTQVEELKAIVRMLPIWATGIIFAAVYNQMSNFFVLQGEKMDTRIGNSPFHIPAASPSIFETLSVLFWVLIYDRIIVPFARKFSGHISGLTQLQRMGIGLFISIFSMLSAGILELIRLRLMKKHDYYEVKEMSMSIFWQVPQYFLIGCAEVFTFIGQLEFFYVQAPDATRSLCSALSLTTVALGSYLSSLLVTIVTSISTKNGKLGWLPDNLNYGHLDYFFWLLAILSVINLGFFILVAKWYTYKRAVGTLR</sequence>
<evidence type="ECO:0000256" key="7">
    <source>
        <dbReference type="PROSITE-ProRule" id="PRU00047"/>
    </source>
</evidence>
<dbReference type="AlphaFoldDB" id="A0A7J0H9B2"/>
<dbReference type="InterPro" id="IPR018456">
    <property type="entry name" value="PTR2_symporter_CS"/>
</dbReference>
<evidence type="ECO:0000256" key="2">
    <source>
        <dbReference type="ARBA" id="ARBA00005982"/>
    </source>
</evidence>
<feature type="region of interest" description="Disordered" evidence="9">
    <location>
        <begin position="139"/>
        <end position="162"/>
    </location>
</feature>
<feature type="compositionally biased region" description="Basic residues" evidence="9">
    <location>
        <begin position="141"/>
        <end position="151"/>
    </location>
</feature>
<dbReference type="PANTHER" id="PTHR11654">
    <property type="entry name" value="OLIGOPEPTIDE TRANSPORTER-RELATED"/>
    <property type="match status" value="1"/>
</dbReference>
<dbReference type="InterPro" id="IPR036875">
    <property type="entry name" value="Znf_CCHC_sf"/>
</dbReference>
<feature type="transmembrane region" description="Helical" evidence="10">
    <location>
        <begin position="745"/>
        <end position="765"/>
    </location>
</feature>
<dbReference type="PROSITE" id="PS01023">
    <property type="entry name" value="PTR2_2"/>
    <property type="match status" value="1"/>
</dbReference>
<comment type="similarity">
    <text evidence="6">Belongs to the major facilitator superfamily. Phosphate:H(+) symporter (TC 2.A.1.9) family.</text>
</comment>
<name>A0A7J0H9B2_9ERIC</name>
<reference evidence="12 13" key="1">
    <citation type="submission" date="2019-07" db="EMBL/GenBank/DDBJ databases">
        <title>De Novo Assembly of kiwifruit Actinidia rufa.</title>
        <authorList>
            <person name="Sugita-Konishi S."/>
            <person name="Sato K."/>
            <person name="Mori E."/>
            <person name="Abe Y."/>
            <person name="Kisaki G."/>
            <person name="Hamano K."/>
            <person name="Suezawa K."/>
            <person name="Otani M."/>
            <person name="Fukuda T."/>
            <person name="Manabe T."/>
            <person name="Gomi K."/>
            <person name="Tabuchi M."/>
            <person name="Akimitsu K."/>
            <person name="Kataoka I."/>
        </authorList>
    </citation>
    <scope>NUCLEOTIDE SEQUENCE [LARGE SCALE GENOMIC DNA]</scope>
    <source>
        <strain evidence="13">cv. Fuchu</strain>
    </source>
</reference>
<dbReference type="SUPFAM" id="SSF103473">
    <property type="entry name" value="MFS general substrate transporter"/>
    <property type="match status" value="1"/>
</dbReference>
<evidence type="ECO:0000256" key="4">
    <source>
        <dbReference type="ARBA" id="ARBA00022989"/>
    </source>
</evidence>
<keyword evidence="3 8" id="KW-0812">Transmembrane</keyword>
<comment type="subcellular location">
    <subcellularLocation>
        <location evidence="1 8">Membrane</location>
        <topology evidence="1 8">Multi-pass membrane protein</topology>
    </subcellularLocation>
</comment>
<feature type="transmembrane region" description="Helical" evidence="10">
    <location>
        <begin position="954"/>
        <end position="977"/>
    </location>
</feature>
<dbReference type="GO" id="GO:0008270">
    <property type="term" value="F:zinc ion binding"/>
    <property type="evidence" value="ECO:0007669"/>
    <property type="project" value="UniProtKB-KW"/>
</dbReference>
<dbReference type="InterPro" id="IPR036259">
    <property type="entry name" value="MFS_trans_sf"/>
</dbReference>
<dbReference type="GO" id="GO:0022857">
    <property type="term" value="F:transmembrane transporter activity"/>
    <property type="evidence" value="ECO:0007669"/>
    <property type="project" value="InterPro"/>
</dbReference>
<feature type="transmembrane region" description="Helical" evidence="10">
    <location>
        <begin position="602"/>
        <end position="621"/>
    </location>
</feature>
<keyword evidence="5 10" id="KW-0472">Membrane</keyword>
<keyword evidence="8" id="KW-0813">Transport</keyword>
<feature type="region of interest" description="Disordered" evidence="9">
    <location>
        <begin position="255"/>
        <end position="287"/>
    </location>
</feature>
<dbReference type="InterPro" id="IPR000109">
    <property type="entry name" value="POT_fam"/>
</dbReference>
<accession>A0A7J0H9B2</accession>
<dbReference type="InterPro" id="IPR054722">
    <property type="entry name" value="PolX-like_BBD"/>
</dbReference>
<evidence type="ECO:0000256" key="5">
    <source>
        <dbReference type="ARBA" id="ARBA00023136"/>
    </source>
</evidence>
<dbReference type="GO" id="GO:0006857">
    <property type="term" value="P:oligopeptide transport"/>
    <property type="evidence" value="ECO:0007669"/>
    <property type="project" value="InterPro"/>
</dbReference>
<dbReference type="Pfam" id="PF00098">
    <property type="entry name" value="zf-CCHC"/>
    <property type="match status" value="1"/>
</dbReference>
<feature type="transmembrane region" description="Helical" evidence="10">
    <location>
        <begin position="785"/>
        <end position="807"/>
    </location>
</feature>
<keyword evidence="7" id="KW-0862">Zinc</keyword>
<keyword evidence="4 10" id="KW-1133">Transmembrane helix</keyword>
<dbReference type="OrthoDB" id="8904098at2759"/>
<evidence type="ECO:0000313" key="12">
    <source>
        <dbReference type="EMBL" id="GFZ19598.1"/>
    </source>
</evidence>
<dbReference type="Gene3D" id="4.10.60.10">
    <property type="entry name" value="Zinc finger, CCHC-type"/>
    <property type="match status" value="1"/>
</dbReference>
<evidence type="ECO:0000256" key="3">
    <source>
        <dbReference type="ARBA" id="ARBA00022692"/>
    </source>
</evidence>
<dbReference type="SUPFAM" id="SSF57756">
    <property type="entry name" value="Retrovirus zinc finger-like domains"/>
    <property type="match status" value="1"/>
</dbReference>
<proteinExistence type="inferred from homology"/>
<gene>
    <name evidence="12" type="ORF">Acr_28g0003030</name>
</gene>
<feature type="transmembrane region" description="Helical" evidence="10">
    <location>
        <begin position="627"/>
        <end position="647"/>
    </location>
</feature>
<evidence type="ECO:0000256" key="9">
    <source>
        <dbReference type="SAM" id="MobiDB-lite"/>
    </source>
</evidence>
<protein>
    <submittedName>
        <fullName evidence="12">Peptide transporter 1</fullName>
    </submittedName>
</protein>
<dbReference type="GO" id="GO:0016020">
    <property type="term" value="C:membrane"/>
    <property type="evidence" value="ECO:0007669"/>
    <property type="project" value="UniProtKB-SubCell"/>
</dbReference>
<dbReference type="SMART" id="SM00343">
    <property type="entry name" value="ZnF_C2HC"/>
    <property type="match status" value="1"/>
</dbReference>